<accession>A0A1H8CZL7</accession>
<reference evidence="1 2" key="1">
    <citation type="submission" date="2016-10" db="EMBL/GenBank/DDBJ databases">
        <authorList>
            <person name="de Groot N.N."/>
        </authorList>
    </citation>
    <scope>NUCLEOTIDE SEQUENCE [LARGE SCALE GENOMIC DNA]</scope>
    <source>
        <strain evidence="1 2">CGMCC 1.5070</strain>
    </source>
</reference>
<protein>
    <submittedName>
        <fullName evidence="1">Uncharacterized protein</fullName>
    </submittedName>
</protein>
<proteinExistence type="predicted"/>
<name>A0A1H8CZL7_9FIRM</name>
<organism evidence="1 2">
    <name type="scientific">Hydrogenoanaerobacterium saccharovorans</name>
    <dbReference type="NCBI Taxonomy" id="474960"/>
    <lineage>
        <taxon>Bacteria</taxon>
        <taxon>Bacillati</taxon>
        <taxon>Bacillota</taxon>
        <taxon>Clostridia</taxon>
        <taxon>Eubacteriales</taxon>
        <taxon>Oscillospiraceae</taxon>
        <taxon>Hydrogenoanaerobacterium</taxon>
    </lineage>
</organism>
<dbReference type="Proteomes" id="UP000199158">
    <property type="component" value="Unassembled WGS sequence"/>
</dbReference>
<keyword evidence="2" id="KW-1185">Reference proteome</keyword>
<evidence type="ECO:0000313" key="1">
    <source>
        <dbReference type="EMBL" id="SEN00446.1"/>
    </source>
</evidence>
<sequence>MYVKGGSQTLNPKDIHFMQSSIKNQTGSHTVLENIDALKNGTLKPEDLPTIKVWQDEAGKIWTLDHRRLASFKGAELDNVPVQWATPQEVADQMWKMTTQNGGTSIKLKLGNGQSTIIK</sequence>
<evidence type="ECO:0000313" key="2">
    <source>
        <dbReference type="Proteomes" id="UP000199158"/>
    </source>
</evidence>
<gene>
    <name evidence="1" type="ORF">SAMN05216180_2426</name>
</gene>
<dbReference type="STRING" id="474960.SAMN05216180_2426"/>
<dbReference type="EMBL" id="FOCG01000002">
    <property type="protein sequence ID" value="SEN00446.1"/>
    <property type="molecule type" value="Genomic_DNA"/>
</dbReference>
<dbReference type="AlphaFoldDB" id="A0A1H8CZL7"/>